<dbReference type="AlphaFoldDB" id="C0FPQ3"/>
<comment type="subcellular location">
    <subcellularLocation>
        <location evidence="1">Cell membrane</location>
        <topology evidence="1">Multi-pass membrane protein</topology>
    </subcellularLocation>
</comment>
<dbReference type="GO" id="GO:0005886">
    <property type="term" value="C:plasma membrane"/>
    <property type="evidence" value="ECO:0007669"/>
    <property type="project" value="UniProtKB-SubCell"/>
</dbReference>
<keyword evidence="5" id="KW-0547">Nucleotide-binding</keyword>
<evidence type="ECO:0000256" key="9">
    <source>
        <dbReference type="SAM" id="Phobius"/>
    </source>
</evidence>
<dbReference type="InterPro" id="IPR027417">
    <property type="entry name" value="P-loop_NTPase"/>
</dbReference>
<dbReference type="InterPro" id="IPR017871">
    <property type="entry name" value="ABC_transporter-like_CS"/>
</dbReference>
<dbReference type="CDD" id="cd18542">
    <property type="entry name" value="ABC_6TM_YknU_like"/>
    <property type="match status" value="1"/>
</dbReference>
<dbReference type="PROSITE" id="PS50929">
    <property type="entry name" value="ABC_TM1F"/>
    <property type="match status" value="1"/>
</dbReference>
<keyword evidence="3" id="KW-1003">Cell membrane</keyword>
<evidence type="ECO:0000256" key="1">
    <source>
        <dbReference type="ARBA" id="ARBA00004651"/>
    </source>
</evidence>
<evidence type="ECO:0000259" key="11">
    <source>
        <dbReference type="PROSITE" id="PS50929"/>
    </source>
</evidence>
<dbReference type="Gene3D" id="3.40.50.300">
    <property type="entry name" value="P-loop containing nucleotide triphosphate hydrolases"/>
    <property type="match status" value="1"/>
</dbReference>
<feature type="transmembrane region" description="Helical" evidence="9">
    <location>
        <begin position="34"/>
        <end position="54"/>
    </location>
</feature>
<reference evidence="12 13" key="2">
    <citation type="submission" date="2009-03" db="EMBL/GenBank/DDBJ databases">
        <title>Draft genome sequence of Roseburia inulinivorans (DSM 16841).</title>
        <authorList>
            <person name="Sudarsanam P."/>
            <person name="Ley R."/>
            <person name="Guruge J."/>
            <person name="Turnbaugh P.J."/>
            <person name="Mahowald M."/>
            <person name="Liep D."/>
            <person name="Gordon J."/>
        </authorList>
    </citation>
    <scope>NUCLEOTIDE SEQUENCE [LARGE SCALE GENOMIC DNA]</scope>
    <source>
        <strain evidence="12 13">DSM 16841</strain>
    </source>
</reference>
<dbReference type="Pfam" id="PF00005">
    <property type="entry name" value="ABC_tran"/>
    <property type="match status" value="1"/>
</dbReference>
<feature type="domain" description="ABC transmembrane type-1" evidence="11">
    <location>
        <begin position="39"/>
        <end position="321"/>
    </location>
</feature>
<accession>C0FPQ3</accession>
<dbReference type="InterPro" id="IPR036640">
    <property type="entry name" value="ABC1_TM_sf"/>
</dbReference>
<dbReference type="GO" id="GO:0015421">
    <property type="term" value="F:ABC-type oligopeptide transporter activity"/>
    <property type="evidence" value="ECO:0007669"/>
    <property type="project" value="TreeGrafter"/>
</dbReference>
<keyword evidence="2" id="KW-0813">Transport</keyword>
<dbReference type="GO" id="GO:0005524">
    <property type="term" value="F:ATP binding"/>
    <property type="evidence" value="ECO:0007669"/>
    <property type="project" value="UniProtKB-KW"/>
</dbReference>
<reference evidence="12 13" key="1">
    <citation type="submission" date="2009-02" db="EMBL/GenBank/DDBJ databases">
        <authorList>
            <person name="Fulton L."/>
            <person name="Clifton S."/>
            <person name="Fulton B."/>
            <person name="Xu J."/>
            <person name="Minx P."/>
            <person name="Pepin K.H."/>
            <person name="Johnson M."/>
            <person name="Bhonagiri V."/>
            <person name="Nash W.E."/>
            <person name="Mardis E.R."/>
            <person name="Wilson R.K."/>
        </authorList>
    </citation>
    <scope>NUCLEOTIDE SEQUENCE [LARGE SCALE GENOMIC DNA]</scope>
    <source>
        <strain evidence="12 13">DSM 16841</strain>
    </source>
</reference>
<evidence type="ECO:0000256" key="7">
    <source>
        <dbReference type="ARBA" id="ARBA00022989"/>
    </source>
</evidence>
<dbReference type="SUPFAM" id="SSF52540">
    <property type="entry name" value="P-loop containing nucleoside triphosphate hydrolases"/>
    <property type="match status" value="1"/>
</dbReference>
<dbReference type="Gene3D" id="1.20.1560.10">
    <property type="entry name" value="ABC transporter type 1, transmembrane domain"/>
    <property type="match status" value="1"/>
</dbReference>
<dbReference type="PROSITE" id="PS00211">
    <property type="entry name" value="ABC_TRANSPORTER_1"/>
    <property type="match status" value="1"/>
</dbReference>
<dbReference type="InterPro" id="IPR039421">
    <property type="entry name" value="Type_1_exporter"/>
</dbReference>
<feature type="domain" description="ABC transporter" evidence="10">
    <location>
        <begin position="355"/>
        <end position="588"/>
    </location>
</feature>
<protein>
    <submittedName>
        <fullName evidence="12">ABC transporter, ATP-binding protein</fullName>
    </submittedName>
</protein>
<dbReference type="PANTHER" id="PTHR43394:SF1">
    <property type="entry name" value="ATP-BINDING CASSETTE SUB-FAMILY B MEMBER 10, MITOCHONDRIAL"/>
    <property type="match status" value="1"/>
</dbReference>
<dbReference type="FunFam" id="3.40.50.300:FF:000221">
    <property type="entry name" value="Multidrug ABC transporter ATP-binding protein"/>
    <property type="match status" value="1"/>
</dbReference>
<dbReference type="PROSITE" id="PS50893">
    <property type="entry name" value="ABC_TRANSPORTER_2"/>
    <property type="match status" value="1"/>
</dbReference>
<dbReference type="SUPFAM" id="SSF90123">
    <property type="entry name" value="ABC transporter transmembrane region"/>
    <property type="match status" value="1"/>
</dbReference>
<feature type="transmembrane region" description="Helical" evidence="9">
    <location>
        <begin position="74"/>
        <end position="92"/>
    </location>
</feature>
<comment type="caution">
    <text evidence="12">The sequence shown here is derived from an EMBL/GenBank/DDBJ whole genome shotgun (WGS) entry which is preliminary data.</text>
</comment>
<dbReference type="GO" id="GO:0016887">
    <property type="term" value="F:ATP hydrolysis activity"/>
    <property type="evidence" value="ECO:0007669"/>
    <property type="project" value="InterPro"/>
</dbReference>
<evidence type="ECO:0000259" key="10">
    <source>
        <dbReference type="PROSITE" id="PS50893"/>
    </source>
</evidence>
<organism evidence="12 13">
    <name type="scientific">Roseburia inulinivorans DSM 16841</name>
    <dbReference type="NCBI Taxonomy" id="622312"/>
    <lineage>
        <taxon>Bacteria</taxon>
        <taxon>Bacillati</taxon>
        <taxon>Bacillota</taxon>
        <taxon>Clostridia</taxon>
        <taxon>Lachnospirales</taxon>
        <taxon>Lachnospiraceae</taxon>
        <taxon>Roseburia</taxon>
    </lineage>
</organism>
<evidence type="ECO:0000313" key="13">
    <source>
        <dbReference type="Proteomes" id="UP000003561"/>
    </source>
</evidence>
<dbReference type="PANTHER" id="PTHR43394">
    <property type="entry name" value="ATP-DEPENDENT PERMEASE MDL1, MITOCHONDRIAL"/>
    <property type="match status" value="1"/>
</dbReference>
<evidence type="ECO:0000256" key="4">
    <source>
        <dbReference type="ARBA" id="ARBA00022692"/>
    </source>
</evidence>
<dbReference type="InterPro" id="IPR003593">
    <property type="entry name" value="AAA+_ATPase"/>
</dbReference>
<gene>
    <name evidence="12" type="ORF">ROSEINA2194_00705</name>
</gene>
<evidence type="ECO:0000313" key="12">
    <source>
        <dbReference type="EMBL" id="EEG95508.1"/>
    </source>
</evidence>
<name>C0FPQ3_9FIRM</name>
<evidence type="ECO:0000256" key="6">
    <source>
        <dbReference type="ARBA" id="ARBA00022840"/>
    </source>
</evidence>
<evidence type="ECO:0000256" key="2">
    <source>
        <dbReference type="ARBA" id="ARBA00022448"/>
    </source>
</evidence>
<evidence type="ECO:0000256" key="5">
    <source>
        <dbReference type="ARBA" id="ARBA00022741"/>
    </source>
</evidence>
<sequence>MRFVVKILRSVFVYRGFAKQGGFMRKLSSYIGRYWYGYVFAVASMVTAIALDMLYPKITQKIVDDVILGGQMEILTKLLTGIVLVGIGRSIFGYCKEFTFDFLSSKIGAEMRKDLFNHIQTLSMRYFDDTNTGELMARVKDDVDKIQNALGYVGMLLIEVTIHVVFVLYCMFSLNWKMAFLPVTVMLCCAVVAIIMERKLDKVYEDISEENAVLTTVAEENLAGVRTVKAFAREDYEIKKFLSHNERYYNLNITQSKVLVRYYPLFQFVGKVLPVAITILGGISVMNGNMSLGALVAYVEYSRNCTWPMEMMGWLTNDLSSAVASYKKIKKIYEVKPEIEDSRNVVTLDHVSGNVEFDHVSFKLDGKQILSDISFSVKEGKTLGIMGATGSGKSSIINMLHRFYDTTEGSVRLDGVDIRKISLRQLRRSVAVVLQDVFLFSDTIEENIKMGNRSTMQMDEIKSAAASAQASSFIEKMDEQYETVIGERGVGLSGGQKQRISIARALSKHSPILVMDDSTSALDMETEHEIQKTLNSLKDTTKIIIAHRISAVCHADEIIYLQDGRIAERGTHEELLAKKGLYYDTYMAQYGGYLAS</sequence>
<keyword evidence="7 9" id="KW-1133">Transmembrane helix</keyword>
<dbReference type="EMBL" id="ACFY01000031">
    <property type="protein sequence ID" value="EEG95508.1"/>
    <property type="molecule type" value="Genomic_DNA"/>
</dbReference>
<keyword evidence="6 12" id="KW-0067">ATP-binding</keyword>
<keyword evidence="4 9" id="KW-0812">Transmembrane</keyword>
<dbReference type="SMART" id="SM00382">
    <property type="entry name" value="AAA"/>
    <property type="match status" value="1"/>
</dbReference>
<dbReference type="InterPro" id="IPR011527">
    <property type="entry name" value="ABC1_TM_dom"/>
</dbReference>
<feature type="transmembrane region" description="Helical" evidence="9">
    <location>
        <begin position="272"/>
        <end position="299"/>
    </location>
</feature>
<feature type="transmembrane region" description="Helical" evidence="9">
    <location>
        <begin position="149"/>
        <end position="172"/>
    </location>
</feature>
<dbReference type="InterPro" id="IPR003439">
    <property type="entry name" value="ABC_transporter-like_ATP-bd"/>
</dbReference>
<evidence type="ECO:0000256" key="8">
    <source>
        <dbReference type="ARBA" id="ARBA00023136"/>
    </source>
</evidence>
<feature type="transmembrane region" description="Helical" evidence="9">
    <location>
        <begin position="179"/>
        <end position="196"/>
    </location>
</feature>
<dbReference type="Pfam" id="PF00664">
    <property type="entry name" value="ABC_membrane"/>
    <property type="match status" value="1"/>
</dbReference>
<evidence type="ECO:0000256" key="3">
    <source>
        <dbReference type="ARBA" id="ARBA00022475"/>
    </source>
</evidence>
<keyword evidence="8 9" id="KW-0472">Membrane</keyword>
<proteinExistence type="predicted"/>
<dbReference type="Proteomes" id="UP000003561">
    <property type="component" value="Unassembled WGS sequence"/>
</dbReference>
<dbReference type="eggNOG" id="COG1132">
    <property type="taxonomic scope" value="Bacteria"/>
</dbReference>